<keyword evidence="5 6" id="KW-0539">Nucleus</keyword>
<keyword evidence="3 6" id="KW-0805">Transcription regulation</keyword>
<dbReference type="AlphaFoldDB" id="A0A8X8YQM3"/>
<dbReference type="PROSITE" id="PS51754">
    <property type="entry name" value="OVATE"/>
    <property type="match status" value="1"/>
</dbReference>
<keyword evidence="2 6" id="KW-0678">Repressor</keyword>
<accession>A0A8X8YQM3</accession>
<comment type="subcellular location">
    <subcellularLocation>
        <location evidence="1 6">Nucleus</location>
    </subcellularLocation>
</comment>
<dbReference type="NCBIfam" id="TIGR01568">
    <property type="entry name" value="A_thal_3678"/>
    <property type="match status" value="1"/>
</dbReference>
<keyword evidence="4 6" id="KW-0804">Transcription</keyword>
<protein>
    <recommendedName>
        <fullName evidence="6">Transcription repressor</fullName>
    </recommendedName>
    <alternativeName>
        <fullName evidence="6">Ovate family protein</fullName>
    </alternativeName>
</protein>
<dbReference type="PANTHER" id="PTHR33057:SF98">
    <property type="entry name" value="TRANSCRIPTION REPRESSOR OFP18"/>
    <property type="match status" value="1"/>
</dbReference>
<comment type="caution">
    <text evidence="8">The sequence shown here is derived from an EMBL/GenBank/DDBJ whole genome shotgun (WGS) entry which is preliminary data.</text>
</comment>
<name>A0A8X8YQM3_SALSN</name>
<evidence type="ECO:0000256" key="2">
    <source>
        <dbReference type="ARBA" id="ARBA00022491"/>
    </source>
</evidence>
<evidence type="ECO:0000256" key="3">
    <source>
        <dbReference type="ARBA" id="ARBA00023015"/>
    </source>
</evidence>
<organism evidence="8">
    <name type="scientific">Salvia splendens</name>
    <name type="common">Scarlet sage</name>
    <dbReference type="NCBI Taxonomy" id="180675"/>
    <lineage>
        <taxon>Eukaryota</taxon>
        <taxon>Viridiplantae</taxon>
        <taxon>Streptophyta</taxon>
        <taxon>Embryophyta</taxon>
        <taxon>Tracheophyta</taxon>
        <taxon>Spermatophyta</taxon>
        <taxon>Magnoliopsida</taxon>
        <taxon>eudicotyledons</taxon>
        <taxon>Gunneridae</taxon>
        <taxon>Pentapetalae</taxon>
        <taxon>asterids</taxon>
        <taxon>lamiids</taxon>
        <taxon>Lamiales</taxon>
        <taxon>Lamiaceae</taxon>
        <taxon>Nepetoideae</taxon>
        <taxon>Mentheae</taxon>
        <taxon>Salviinae</taxon>
        <taxon>Salvia</taxon>
        <taxon>Salvia subgen. Calosphace</taxon>
        <taxon>core Calosphace</taxon>
    </lineage>
</organism>
<sequence>MVKKNKFPFLFKGTTASAVTSPWPCSNSPKTLSFRANADTNLYKTINSAYLDDNATPDSFFSIRRDEFPDESAVIGGLRSDRLFFDPGETSSILEEAAKAEAFPYGDGVRVMAMDSNDPFLDFRSSMAEMVEAHGLKSWGCLEELLTCYLRFNEKDNHGYIVGAFVDLLIHLSLREASESERIDDQCSAHYSFTSPLSFSSSTATYSSISPGLSTLENDDEVSAPDASSECFSDQNLVTRSV</sequence>
<dbReference type="Proteomes" id="UP000298416">
    <property type="component" value="Unassembled WGS sequence"/>
</dbReference>
<reference evidence="8" key="1">
    <citation type="submission" date="2018-01" db="EMBL/GenBank/DDBJ databases">
        <authorList>
            <person name="Mao J.F."/>
        </authorList>
    </citation>
    <scope>NUCLEOTIDE SEQUENCE</scope>
    <source>
        <strain evidence="8">Huo1</strain>
        <tissue evidence="8">Leaf</tissue>
    </source>
</reference>
<gene>
    <name evidence="8" type="ORF">SASPL_102116</name>
</gene>
<dbReference type="InterPro" id="IPR038933">
    <property type="entry name" value="Ovate"/>
</dbReference>
<dbReference type="InterPro" id="IPR006458">
    <property type="entry name" value="Ovate_C"/>
</dbReference>
<evidence type="ECO:0000313" key="8">
    <source>
        <dbReference type="EMBL" id="KAG6437205.1"/>
    </source>
</evidence>
<reference evidence="8" key="2">
    <citation type="submission" date="2020-08" db="EMBL/GenBank/DDBJ databases">
        <title>Plant Genome Project.</title>
        <authorList>
            <person name="Zhang R.-G."/>
        </authorList>
    </citation>
    <scope>NUCLEOTIDE SEQUENCE</scope>
    <source>
        <strain evidence="8">Huo1</strain>
        <tissue evidence="8">Leaf</tissue>
    </source>
</reference>
<evidence type="ECO:0000256" key="1">
    <source>
        <dbReference type="ARBA" id="ARBA00004123"/>
    </source>
</evidence>
<proteinExistence type="predicted"/>
<evidence type="ECO:0000256" key="4">
    <source>
        <dbReference type="ARBA" id="ARBA00023163"/>
    </source>
</evidence>
<keyword evidence="9" id="KW-1185">Reference proteome</keyword>
<evidence type="ECO:0000256" key="6">
    <source>
        <dbReference type="RuleBase" id="RU367028"/>
    </source>
</evidence>
<dbReference type="EMBL" id="PNBA02000001">
    <property type="protein sequence ID" value="KAG6437205.1"/>
    <property type="molecule type" value="Genomic_DNA"/>
</dbReference>
<dbReference type="Pfam" id="PF04844">
    <property type="entry name" value="Ovate"/>
    <property type="match status" value="1"/>
</dbReference>
<comment type="function">
    <text evidence="6">Transcriptional repressor that regulates multiple aspects of plant growth and development.</text>
</comment>
<evidence type="ECO:0000256" key="5">
    <source>
        <dbReference type="ARBA" id="ARBA00023242"/>
    </source>
</evidence>
<dbReference type="GO" id="GO:0005634">
    <property type="term" value="C:nucleus"/>
    <property type="evidence" value="ECO:0007669"/>
    <property type="project" value="UniProtKB-SubCell"/>
</dbReference>
<dbReference type="GO" id="GO:0045892">
    <property type="term" value="P:negative regulation of DNA-templated transcription"/>
    <property type="evidence" value="ECO:0007669"/>
    <property type="project" value="UniProtKB-UniRule"/>
</dbReference>
<feature type="domain" description="OVATE" evidence="7">
    <location>
        <begin position="112"/>
        <end position="171"/>
    </location>
</feature>
<evidence type="ECO:0000259" key="7">
    <source>
        <dbReference type="PROSITE" id="PS51754"/>
    </source>
</evidence>
<dbReference type="PANTHER" id="PTHR33057">
    <property type="entry name" value="TRANSCRIPTION REPRESSOR OFP7-RELATED"/>
    <property type="match status" value="1"/>
</dbReference>
<evidence type="ECO:0000313" key="9">
    <source>
        <dbReference type="Proteomes" id="UP000298416"/>
    </source>
</evidence>